<name>A0AA41K6Y2_9FIRM</name>
<gene>
    <name evidence="5" type="ORF">GPL26_22360</name>
</gene>
<evidence type="ECO:0000256" key="2">
    <source>
        <dbReference type="ARBA" id="ARBA00023125"/>
    </source>
</evidence>
<dbReference type="SMART" id="SM00342">
    <property type="entry name" value="HTH_ARAC"/>
    <property type="match status" value="1"/>
</dbReference>
<evidence type="ECO:0000313" key="5">
    <source>
        <dbReference type="EMBL" id="MBT9812366.1"/>
    </source>
</evidence>
<keyword evidence="1" id="KW-0805">Transcription regulation</keyword>
<organism evidence="5 6">
    <name type="scientific">Enterocloster citroniae</name>
    <dbReference type="NCBI Taxonomy" id="358743"/>
    <lineage>
        <taxon>Bacteria</taxon>
        <taxon>Bacillati</taxon>
        <taxon>Bacillota</taxon>
        <taxon>Clostridia</taxon>
        <taxon>Lachnospirales</taxon>
        <taxon>Lachnospiraceae</taxon>
        <taxon>Enterocloster</taxon>
    </lineage>
</organism>
<keyword evidence="2" id="KW-0238">DNA-binding</keyword>
<dbReference type="InterPro" id="IPR037923">
    <property type="entry name" value="HTH-like"/>
</dbReference>
<accession>A0AA41K6Y2</accession>
<dbReference type="InterPro" id="IPR009057">
    <property type="entry name" value="Homeodomain-like_sf"/>
</dbReference>
<dbReference type="PROSITE" id="PS01124">
    <property type="entry name" value="HTH_ARAC_FAMILY_2"/>
    <property type="match status" value="1"/>
</dbReference>
<protein>
    <submittedName>
        <fullName evidence="5">Helix-turn-helix domain-containing protein</fullName>
    </submittedName>
</protein>
<dbReference type="InterPro" id="IPR003313">
    <property type="entry name" value="AraC-bd"/>
</dbReference>
<evidence type="ECO:0000256" key="1">
    <source>
        <dbReference type="ARBA" id="ARBA00023015"/>
    </source>
</evidence>
<reference evidence="5" key="1">
    <citation type="journal article" date="2021" name="Gut Microbes">
        <title>A synthetic consortium of 100 gut commensals modulates the composition and function in a colon model of the microbiome of elderly subjects.</title>
        <authorList>
            <person name="Perez M."/>
            <person name="Ntemiri A."/>
            <person name="Tan H."/>
            <person name="Harris H.M.B."/>
            <person name="Roager H.M."/>
            <person name="Ribiere C."/>
            <person name="O'Toole P.W."/>
        </authorList>
    </citation>
    <scope>NUCLEOTIDE SEQUENCE</scope>
    <source>
        <strain evidence="5">MCC335</strain>
    </source>
</reference>
<dbReference type="SUPFAM" id="SSF46689">
    <property type="entry name" value="Homeodomain-like"/>
    <property type="match status" value="2"/>
</dbReference>
<dbReference type="PRINTS" id="PR00032">
    <property type="entry name" value="HTHARAC"/>
</dbReference>
<proteinExistence type="predicted"/>
<dbReference type="Proteomes" id="UP000708338">
    <property type="component" value="Unassembled WGS sequence"/>
</dbReference>
<comment type="caution">
    <text evidence="5">The sequence shown here is derived from an EMBL/GenBank/DDBJ whole genome shotgun (WGS) entry which is preliminary data.</text>
</comment>
<dbReference type="RefSeq" id="WP_007870659.1">
    <property type="nucleotide sequence ID" value="NZ_CABJDD010000012.1"/>
</dbReference>
<evidence type="ECO:0000313" key="6">
    <source>
        <dbReference type="Proteomes" id="UP000708338"/>
    </source>
</evidence>
<dbReference type="PANTHER" id="PTHR43280:SF2">
    <property type="entry name" value="HTH-TYPE TRANSCRIPTIONAL REGULATOR EXSA"/>
    <property type="match status" value="1"/>
</dbReference>
<dbReference type="InterPro" id="IPR020449">
    <property type="entry name" value="Tscrpt_reg_AraC-type_HTH"/>
</dbReference>
<keyword evidence="3" id="KW-0804">Transcription</keyword>
<dbReference type="GO" id="GO:0043565">
    <property type="term" value="F:sequence-specific DNA binding"/>
    <property type="evidence" value="ECO:0007669"/>
    <property type="project" value="InterPro"/>
</dbReference>
<dbReference type="EMBL" id="WQPS01000044">
    <property type="protein sequence ID" value="MBT9812366.1"/>
    <property type="molecule type" value="Genomic_DNA"/>
</dbReference>
<dbReference type="SUPFAM" id="SSF51215">
    <property type="entry name" value="Regulatory protein AraC"/>
    <property type="match status" value="1"/>
</dbReference>
<dbReference type="Pfam" id="PF02311">
    <property type="entry name" value="AraC_binding"/>
    <property type="match status" value="1"/>
</dbReference>
<dbReference type="AlphaFoldDB" id="A0AA41K6Y2"/>
<dbReference type="InterPro" id="IPR018062">
    <property type="entry name" value="HTH_AraC-typ_CS"/>
</dbReference>
<dbReference type="GO" id="GO:0003700">
    <property type="term" value="F:DNA-binding transcription factor activity"/>
    <property type="evidence" value="ECO:0007669"/>
    <property type="project" value="InterPro"/>
</dbReference>
<feature type="domain" description="HTH araC/xylS-type" evidence="4">
    <location>
        <begin position="186"/>
        <end position="283"/>
    </location>
</feature>
<dbReference type="Gene3D" id="1.10.10.60">
    <property type="entry name" value="Homeodomain-like"/>
    <property type="match status" value="2"/>
</dbReference>
<evidence type="ECO:0000259" key="4">
    <source>
        <dbReference type="PROSITE" id="PS01124"/>
    </source>
</evidence>
<dbReference type="PROSITE" id="PS00041">
    <property type="entry name" value="HTH_ARAC_FAMILY_1"/>
    <property type="match status" value="1"/>
</dbReference>
<evidence type="ECO:0000256" key="3">
    <source>
        <dbReference type="ARBA" id="ARBA00023163"/>
    </source>
</evidence>
<dbReference type="PANTHER" id="PTHR43280">
    <property type="entry name" value="ARAC-FAMILY TRANSCRIPTIONAL REGULATOR"/>
    <property type="match status" value="1"/>
</dbReference>
<dbReference type="Pfam" id="PF12833">
    <property type="entry name" value="HTH_18"/>
    <property type="match status" value="1"/>
</dbReference>
<dbReference type="InterPro" id="IPR018060">
    <property type="entry name" value="HTH_AraC"/>
</dbReference>
<sequence>MDTQYNQKFTDDFSIEHKITRVNELSRPHYHDDYELFLNLTPGLVTMVNNKYYHLNPGTLLIFNNMDLHHNYVVSNTVDYDRYVLFFKPDYIRSQSSAQTDLLECFLFRPFDDAHILPLEDRKLDYAVTTMNQIINISKATPEQLYGQDLFLKLKLAELLININSYYREYHNIRQTILNSHYSIVYNIMNFIHGYYYEDLSLDFLEKKFYINKFYLCTLFKEVTGYSPNQYIINCRIMKAKELLINDMSVENVCSQTGFNNLSHFSRTFKKLVGESPKQYQIKYRI</sequence>